<evidence type="ECO:0000313" key="2">
    <source>
        <dbReference type="Proteomes" id="UP001457282"/>
    </source>
</evidence>
<evidence type="ECO:0000313" key="1">
    <source>
        <dbReference type="EMBL" id="KAK9900960.1"/>
    </source>
</evidence>
<dbReference type="EMBL" id="JBEDUW010000348">
    <property type="protein sequence ID" value="KAK9900960.1"/>
    <property type="molecule type" value="Genomic_DNA"/>
</dbReference>
<reference evidence="1 2" key="1">
    <citation type="journal article" date="2023" name="G3 (Bethesda)">
        <title>A chromosome-length genome assembly and annotation of blackberry (Rubus argutus, cv. 'Hillquist').</title>
        <authorList>
            <person name="Bruna T."/>
            <person name="Aryal R."/>
            <person name="Dudchenko O."/>
            <person name="Sargent D.J."/>
            <person name="Mead D."/>
            <person name="Buti M."/>
            <person name="Cavallini A."/>
            <person name="Hytonen T."/>
            <person name="Andres J."/>
            <person name="Pham M."/>
            <person name="Weisz D."/>
            <person name="Mascagni F."/>
            <person name="Usai G."/>
            <person name="Natali L."/>
            <person name="Bassil N."/>
            <person name="Fernandez G.E."/>
            <person name="Lomsadze A."/>
            <person name="Armour M."/>
            <person name="Olukolu B."/>
            <person name="Poorten T."/>
            <person name="Britton C."/>
            <person name="Davik J."/>
            <person name="Ashrafi H."/>
            <person name="Aiden E.L."/>
            <person name="Borodovsky M."/>
            <person name="Worthington M."/>
        </authorList>
    </citation>
    <scope>NUCLEOTIDE SEQUENCE [LARGE SCALE GENOMIC DNA]</scope>
    <source>
        <strain evidence="1">PI 553951</strain>
    </source>
</reference>
<gene>
    <name evidence="1" type="ORF">M0R45_002360</name>
</gene>
<proteinExistence type="predicted"/>
<keyword evidence="2" id="KW-1185">Reference proteome</keyword>
<sequence length="108" mass="11359">MASELSRAGQIDATSRSNKLEHGVWGQRARVLWLEVASGDGGLTADNARAQGRGAGGAAWLNWARGLATASIMNPRTVEAWVCGVDIEKVRSTALAAVRTEQNGVIEG</sequence>
<dbReference type="AlphaFoldDB" id="A0AAW1VBW1"/>
<protein>
    <submittedName>
        <fullName evidence="1">Uncharacterized protein</fullName>
    </submittedName>
</protein>
<comment type="caution">
    <text evidence="1">The sequence shown here is derived from an EMBL/GenBank/DDBJ whole genome shotgun (WGS) entry which is preliminary data.</text>
</comment>
<dbReference type="Proteomes" id="UP001457282">
    <property type="component" value="Unassembled WGS sequence"/>
</dbReference>
<accession>A0AAW1VBW1</accession>
<organism evidence="1 2">
    <name type="scientific">Rubus argutus</name>
    <name type="common">Southern blackberry</name>
    <dbReference type="NCBI Taxonomy" id="59490"/>
    <lineage>
        <taxon>Eukaryota</taxon>
        <taxon>Viridiplantae</taxon>
        <taxon>Streptophyta</taxon>
        <taxon>Embryophyta</taxon>
        <taxon>Tracheophyta</taxon>
        <taxon>Spermatophyta</taxon>
        <taxon>Magnoliopsida</taxon>
        <taxon>eudicotyledons</taxon>
        <taxon>Gunneridae</taxon>
        <taxon>Pentapetalae</taxon>
        <taxon>rosids</taxon>
        <taxon>fabids</taxon>
        <taxon>Rosales</taxon>
        <taxon>Rosaceae</taxon>
        <taxon>Rosoideae</taxon>
        <taxon>Rosoideae incertae sedis</taxon>
        <taxon>Rubus</taxon>
    </lineage>
</organism>
<name>A0AAW1VBW1_RUBAR</name>